<dbReference type="Proteomes" id="UP001596547">
    <property type="component" value="Unassembled WGS sequence"/>
</dbReference>
<evidence type="ECO:0000313" key="2">
    <source>
        <dbReference type="EMBL" id="MFC7316140.1"/>
    </source>
</evidence>
<gene>
    <name evidence="2" type="ORF">ACFQPE_04930</name>
</gene>
<dbReference type="RefSeq" id="WP_276305536.1">
    <property type="nucleotide sequence ID" value="NZ_CP119992.1"/>
</dbReference>
<dbReference type="GeneID" id="79315122"/>
<sequence length="47" mass="4943">MEVSPEEVIVVLTGAVTAIAHGNYAAGVLLLVLWGLFRSLDDSDRGS</sequence>
<dbReference type="AlphaFoldDB" id="A0ABD6A6Z0"/>
<protein>
    <submittedName>
        <fullName evidence="2">Uncharacterized protein</fullName>
    </submittedName>
</protein>
<reference evidence="2 3" key="1">
    <citation type="journal article" date="2019" name="Int. J. Syst. Evol. Microbiol.">
        <title>The Global Catalogue of Microorganisms (GCM) 10K type strain sequencing project: providing services to taxonomists for standard genome sequencing and annotation.</title>
        <authorList>
            <consortium name="The Broad Institute Genomics Platform"/>
            <consortium name="The Broad Institute Genome Sequencing Center for Infectious Disease"/>
            <person name="Wu L."/>
            <person name="Ma J."/>
        </authorList>
    </citation>
    <scope>NUCLEOTIDE SEQUENCE [LARGE SCALE GENOMIC DNA]</scope>
    <source>
        <strain evidence="2 3">PSR21</strain>
    </source>
</reference>
<feature type="transmembrane region" description="Helical" evidence="1">
    <location>
        <begin position="12"/>
        <end position="37"/>
    </location>
</feature>
<comment type="caution">
    <text evidence="2">The sequence shown here is derived from an EMBL/GenBank/DDBJ whole genome shotgun (WGS) entry which is preliminary data.</text>
</comment>
<evidence type="ECO:0000256" key="1">
    <source>
        <dbReference type="SAM" id="Phobius"/>
    </source>
</evidence>
<evidence type="ECO:0000313" key="3">
    <source>
        <dbReference type="Proteomes" id="UP001596547"/>
    </source>
</evidence>
<keyword evidence="1" id="KW-0812">Transmembrane</keyword>
<proteinExistence type="predicted"/>
<name>A0ABD6A6Z0_9EURY</name>
<keyword evidence="3" id="KW-1185">Reference proteome</keyword>
<keyword evidence="1" id="KW-1133">Transmembrane helix</keyword>
<keyword evidence="1" id="KW-0472">Membrane</keyword>
<accession>A0ABD6A6Z0</accession>
<organism evidence="2 3">
    <name type="scientific">Halomarina halobia</name>
    <dbReference type="NCBI Taxonomy" id="3033386"/>
    <lineage>
        <taxon>Archaea</taxon>
        <taxon>Methanobacteriati</taxon>
        <taxon>Methanobacteriota</taxon>
        <taxon>Stenosarchaea group</taxon>
        <taxon>Halobacteria</taxon>
        <taxon>Halobacteriales</taxon>
        <taxon>Natronomonadaceae</taxon>
        <taxon>Halomarina</taxon>
    </lineage>
</organism>
<dbReference type="EMBL" id="JBHTBF010000001">
    <property type="protein sequence ID" value="MFC7316140.1"/>
    <property type="molecule type" value="Genomic_DNA"/>
</dbReference>